<evidence type="ECO:0000256" key="2">
    <source>
        <dbReference type="ARBA" id="ARBA00022707"/>
    </source>
</evidence>
<dbReference type="PROSITE" id="PS50222">
    <property type="entry name" value="EF_HAND_2"/>
    <property type="match status" value="3"/>
</dbReference>
<evidence type="ECO:0000313" key="10">
    <source>
        <dbReference type="Proteomes" id="UP000001555"/>
    </source>
</evidence>
<accession>B7PVR7</accession>
<keyword evidence="3" id="KW-0479">Metal-binding</keyword>
<keyword evidence="8" id="KW-0560">Oxidoreductase</keyword>
<feature type="domain" description="EF-hand" evidence="7">
    <location>
        <begin position="61"/>
        <end position="96"/>
    </location>
</feature>
<dbReference type="InterPro" id="IPR002048">
    <property type="entry name" value="EF_hand_dom"/>
</dbReference>
<dbReference type="Pfam" id="PF13499">
    <property type="entry name" value="EF-hand_7"/>
    <property type="match status" value="1"/>
</dbReference>
<dbReference type="Proteomes" id="UP000001555">
    <property type="component" value="Unassembled WGS sequence"/>
</dbReference>
<dbReference type="SUPFAM" id="SSF47473">
    <property type="entry name" value="EF-hand"/>
    <property type="match status" value="1"/>
</dbReference>
<feature type="domain" description="EF-hand" evidence="7">
    <location>
        <begin position="97"/>
        <end position="132"/>
    </location>
</feature>
<keyword evidence="6" id="KW-0449">Lipoprotein</keyword>
<dbReference type="EMBL" id="ABJB011016762">
    <property type="status" value="NOT_ANNOTATED_CDS"/>
    <property type="molecule type" value="Genomic_DNA"/>
</dbReference>
<organism>
    <name type="scientific">Ixodes scapularis</name>
    <name type="common">Black-legged tick</name>
    <name type="synonym">Deer tick</name>
    <dbReference type="NCBI Taxonomy" id="6945"/>
    <lineage>
        <taxon>Eukaryota</taxon>
        <taxon>Metazoa</taxon>
        <taxon>Ecdysozoa</taxon>
        <taxon>Arthropoda</taxon>
        <taxon>Chelicerata</taxon>
        <taxon>Arachnida</taxon>
        <taxon>Acari</taxon>
        <taxon>Parasitiformes</taxon>
        <taxon>Ixodida</taxon>
        <taxon>Ixodoidea</taxon>
        <taxon>Ixodidae</taxon>
        <taxon>Ixodinae</taxon>
        <taxon>Ixodes</taxon>
    </lineage>
</organism>
<keyword evidence="10" id="KW-1185">Reference proteome</keyword>
<proteinExistence type="inferred from homology"/>
<reference evidence="8 10" key="1">
    <citation type="submission" date="2008-03" db="EMBL/GenBank/DDBJ databases">
        <title>Annotation of Ixodes scapularis.</title>
        <authorList>
            <consortium name="Ixodes scapularis Genome Project Consortium"/>
            <person name="Caler E."/>
            <person name="Hannick L.I."/>
            <person name="Bidwell S."/>
            <person name="Joardar V."/>
            <person name="Thiagarajan M."/>
            <person name="Amedeo P."/>
            <person name="Galinsky K.J."/>
            <person name="Schobel S."/>
            <person name="Inman J."/>
            <person name="Hostetler J."/>
            <person name="Miller J."/>
            <person name="Hammond M."/>
            <person name="Megy K."/>
            <person name="Lawson D."/>
            <person name="Kodira C."/>
            <person name="Sutton G."/>
            <person name="Meyer J."/>
            <person name="Hill C.A."/>
            <person name="Birren B."/>
            <person name="Nene V."/>
            <person name="Collins F."/>
            <person name="Alarcon-Chaidez F."/>
            <person name="Wikel S."/>
            <person name="Strausberg R."/>
        </authorList>
    </citation>
    <scope>NUCLEOTIDE SEQUENCE [LARGE SCALE GENOMIC DNA]</scope>
    <source>
        <strain evidence="10">Wikel</strain>
        <strain evidence="8">Wikel colony</strain>
    </source>
</reference>
<dbReference type="EC" id="1.6.3.1" evidence="8"/>
<dbReference type="EMBL" id="DS801986">
    <property type="protein sequence ID" value="EEC10689.1"/>
    <property type="molecule type" value="Genomic_DNA"/>
</dbReference>
<evidence type="ECO:0000256" key="5">
    <source>
        <dbReference type="ARBA" id="ARBA00022837"/>
    </source>
</evidence>
<sequence>MGNKKSKLNPQVLRDLWASTEFQHVEIIQWYRDFMREFPDGRITMDLFKKTYAKFFTAGVDSDEFAESLFRTLDVNKDGFIDFREFMRGLNATSRGKPDQKLTWAFNVYDLDGDGFIDKDEMLQMITNVLKMSASSKSTPSKDNLDPKKLVEQIFAAMDTNGDGKITLQEFLEGIKKDPTCVNLLLSDIKPTS</sequence>
<dbReference type="VEuPathDB" id="VectorBase:ISCW008057"/>
<keyword evidence="5" id="KW-0106">Calcium</keyword>
<dbReference type="AlphaFoldDB" id="B7PVR7"/>
<feature type="domain" description="EF-hand" evidence="7">
    <location>
        <begin position="146"/>
        <end position="181"/>
    </location>
</feature>
<evidence type="ECO:0000259" key="7">
    <source>
        <dbReference type="PROSITE" id="PS50222"/>
    </source>
</evidence>
<evidence type="ECO:0000256" key="4">
    <source>
        <dbReference type="ARBA" id="ARBA00022737"/>
    </source>
</evidence>
<evidence type="ECO:0000256" key="3">
    <source>
        <dbReference type="ARBA" id="ARBA00022723"/>
    </source>
</evidence>
<evidence type="ECO:0000313" key="8">
    <source>
        <dbReference type="EMBL" id="EEC10689.1"/>
    </source>
</evidence>
<dbReference type="SMART" id="SM00054">
    <property type="entry name" value="EFh"/>
    <property type="match status" value="3"/>
</dbReference>
<dbReference type="InterPro" id="IPR011992">
    <property type="entry name" value="EF-hand-dom_pair"/>
</dbReference>
<dbReference type="STRING" id="6945.B7PVR7"/>
<dbReference type="VEuPathDB" id="VectorBase:ISCP_030857"/>
<dbReference type="VEuPathDB" id="VectorBase:ISCI008057"/>
<dbReference type="Gene3D" id="1.10.238.10">
    <property type="entry name" value="EF-hand"/>
    <property type="match status" value="1"/>
</dbReference>
<dbReference type="PROSITE" id="PS00018">
    <property type="entry name" value="EF_HAND_1"/>
    <property type="match status" value="3"/>
</dbReference>
<dbReference type="GO" id="GO:0009966">
    <property type="term" value="P:regulation of signal transduction"/>
    <property type="evidence" value="ECO:0000318"/>
    <property type="project" value="GO_Central"/>
</dbReference>
<dbReference type="FunFam" id="1.10.238.10:FF:000009">
    <property type="entry name" value="Visinin-like protein 1"/>
    <property type="match status" value="1"/>
</dbReference>
<evidence type="ECO:0000256" key="1">
    <source>
        <dbReference type="ARBA" id="ARBA00006049"/>
    </source>
</evidence>
<evidence type="ECO:0000313" key="9">
    <source>
        <dbReference type="EnsemblMetazoa" id="ISCW008057-PA"/>
    </source>
</evidence>
<evidence type="ECO:0000256" key="6">
    <source>
        <dbReference type="ARBA" id="ARBA00023288"/>
    </source>
</evidence>
<dbReference type="GO" id="GO:0005509">
    <property type="term" value="F:calcium ion binding"/>
    <property type="evidence" value="ECO:0000318"/>
    <property type="project" value="GO_Central"/>
</dbReference>
<comment type="similarity">
    <text evidence="1">Belongs to the recoverin family.</text>
</comment>
<dbReference type="PRINTS" id="PR00450">
    <property type="entry name" value="RECOVERIN"/>
</dbReference>
<keyword evidence="4" id="KW-0677">Repeat</keyword>
<protein>
    <submittedName>
        <fullName evidence="8 9">Ca2+ sensor, putative</fullName>
        <ecNumber evidence="8">1.6.3.1</ecNumber>
    </submittedName>
</protein>
<dbReference type="GO" id="GO:0016174">
    <property type="term" value="F:NAD(P)H oxidase H2O2-forming activity"/>
    <property type="evidence" value="ECO:0007669"/>
    <property type="project" value="UniProtKB-EC"/>
</dbReference>
<dbReference type="InterPro" id="IPR018247">
    <property type="entry name" value="EF_Hand_1_Ca_BS"/>
</dbReference>
<dbReference type="InParanoid" id="B7PVR7"/>
<dbReference type="HOGENOM" id="CLU_072366_1_0_1"/>
<dbReference type="CDD" id="cd00051">
    <property type="entry name" value="EFh"/>
    <property type="match status" value="2"/>
</dbReference>
<dbReference type="OrthoDB" id="191686at2759"/>
<dbReference type="PANTHER" id="PTHR23055:SF178">
    <property type="entry name" value="NEUROCALCIN HOMOLOG"/>
    <property type="match status" value="1"/>
</dbReference>
<gene>
    <name evidence="8" type="ORF">IscW_ISCW008057</name>
</gene>
<dbReference type="Pfam" id="PF00036">
    <property type="entry name" value="EF-hand_1"/>
    <property type="match status" value="1"/>
</dbReference>
<reference evidence="9" key="2">
    <citation type="submission" date="2020-05" db="UniProtKB">
        <authorList>
            <consortium name="EnsemblMetazoa"/>
        </authorList>
    </citation>
    <scope>IDENTIFICATION</scope>
    <source>
        <strain evidence="9">wikel</strain>
    </source>
</reference>
<dbReference type="PANTHER" id="PTHR23055">
    <property type="entry name" value="CALCIUM BINDING PROTEINS"/>
    <property type="match status" value="1"/>
</dbReference>
<dbReference type="InterPro" id="IPR028846">
    <property type="entry name" value="Recoverin"/>
</dbReference>
<dbReference type="PaxDb" id="6945-B7PVR7"/>
<keyword evidence="2" id="KW-0519">Myristate</keyword>
<dbReference type="EnsemblMetazoa" id="ISCW008057-RA">
    <property type="protein sequence ID" value="ISCW008057-PA"/>
    <property type="gene ID" value="ISCW008057"/>
</dbReference>
<name>B7PVR7_IXOSC</name>